<reference evidence="3" key="1">
    <citation type="submission" date="2022-06" db="EMBL/GenBank/DDBJ databases">
        <title>Aeoliella straminimaris, a novel planctomycete from sediments.</title>
        <authorList>
            <person name="Vitorino I.R."/>
            <person name="Lage O.M."/>
        </authorList>
    </citation>
    <scope>NUCLEOTIDE SEQUENCE</scope>
    <source>
        <strain evidence="3">ICT_H6.2</strain>
    </source>
</reference>
<evidence type="ECO:0000259" key="2">
    <source>
        <dbReference type="Pfam" id="PF04355"/>
    </source>
</evidence>
<dbReference type="RefSeq" id="WP_252855589.1">
    <property type="nucleotide sequence ID" value="NZ_JAMXLR010000092.1"/>
</dbReference>
<evidence type="ECO:0000256" key="1">
    <source>
        <dbReference type="SAM" id="Phobius"/>
    </source>
</evidence>
<keyword evidence="4" id="KW-1185">Reference proteome</keyword>
<proteinExistence type="predicted"/>
<feature type="transmembrane region" description="Helical" evidence="1">
    <location>
        <begin position="35"/>
        <end position="53"/>
    </location>
</feature>
<feature type="domain" description="Outer membrane protein assembly factor BamE" evidence="2">
    <location>
        <begin position="90"/>
        <end position="117"/>
    </location>
</feature>
<keyword evidence="1" id="KW-0812">Transmembrane</keyword>
<dbReference type="AlphaFoldDB" id="A0A9X2FI46"/>
<evidence type="ECO:0000313" key="3">
    <source>
        <dbReference type="EMBL" id="MCO6047479.1"/>
    </source>
</evidence>
<organism evidence="3 4">
    <name type="scientific">Aeoliella straminimaris</name>
    <dbReference type="NCBI Taxonomy" id="2954799"/>
    <lineage>
        <taxon>Bacteria</taxon>
        <taxon>Pseudomonadati</taxon>
        <taxon>Planctomycetota</taxon>
        <taxon>Planctomycetia</taxon>
        <taxon>Pirellulales</taxon>
        <taxon>Lacipirellulaceae</taxon>
        <taxon>Aeoliella</taxon>
    </lineage>
</organism>
<keyword evidence="1" id="KW-0472">Membrane</keyword>
<comment type="caution">
    <text evidence="3">The sequence shown here is derived from an EMBL/GenBank/DDBJ whole genome shotgun (WGS) entry which is preliminary data.</text>
</comment>
<feature type="transmembrane region" description="Helical" evidence="1">
    <location>
        <begin position="60"/>
        <end position="83"/>
    </location>
</feature>
<dbReference type="GO" id="GO:0019867">
    <property type="term" value="C:outer membrane"/>
    <property type="evidence" value="ECO:0007669"/>
    <property type="project" value="InterPro"/>
</dbReference>
<evidence type="ECO:0000313" key="4">
    <source>
        <dbReference type="Proteomes" id="UP001155241"/>
    </source>
</evidence>
<gene>
    <name evidence="3" type="ORF">NG895_26550</name>
</gene>
<accession>A0A9X2FI46</accession>
<protein>
    <submittedName>
        <fullName evidence="3">Outer membrane protein assembly factor BamE</fullName>
    </submittedName>
</protein>
<dbReference type="InterPro" id="IPR007450">
    <property type="entry name" value="BamE_dom"/>
</dbReference>
<keyword evidence="1" id="KW-1133">Transmembrane helix</keyword>
<sequence length="145" mass="15939">MAIATTIPRFSIRQLLLLVAVVAIGAWIYRSFHPLGPLLALLYGLTCIALVAITREKMPLAAACVLAGIIVGFMGFPMVMMSAHPVPGHLLNRVQPGMTQAEVERLLGTPARKSDYDWEYGGFTFCHITIRFTSDGKVDYVVHDH</sequence>
<dbReference type="EMBL" id="JAMXLR010000092">
    <property type="protein sequence ID" value="MCO6047479.1"/>
    <property type="molecule type" value="Genomic_DNA"/>
</dbReference>
<name>A0A9X2FI46_9BACT</name>
<dbReference type="Pfam" id="PF04355">
    <property type="entry name" value="BamE"/>
    <property type="match status" value="1"/>
</dbReference>
<dbReference type="Proteomes" id="UP001155241">
    <property type="component" value="Unassembled WGS sequence"/>
</dbReference>
<feature type="transmembrane region" description="Helical" evidence="1">
    <location>
        <begin position="12"/>
        <end position="29"/>
    </location>
</feature>